<name>A0A2B4SVE5_STYPI</name>
<evidence type="ECO:0000313" key="5">
    <source>
        <dbReference type="Proteomes" id="UP000225706"/>
    </source>
</evidence>
<sequence length="455" mass="52850">MRSFSWLLFTIFSLLLSCLLLVRTSETDGAETQDGASILGHLEPLGSRNIKHSLEVIQNFPDPKTFFETYVVPGRPVLIQNAAKLSTAFHKWSDEYFLSRPEANEVKIQVEQRKKEERTGPYAEIPFSEFVKSYKEKDVYMVSSVPEFMKSDVLLPSPLLCRDITETSDMLTDAVMWFSSGGTKSVLHFDDGLENINCLFAGTKELLFIDYHKYKHVVPIDFPEGRYSGVDVDRVDFVKYPGLINVEYYNVTLKAGDCLYIPHRWFHQVRSYNRNIAVNLWWKYTPNFVPEDCDGMEQNQTLDKFTFTTVEKLIDQPEETLMNHLEHFLGKSVQISFKTFVQKIRKDPYFGNNNVLTWTEDMKSTTKKLFKLMDTDEDKSFSWADLEELEKADDETIRALTNEYFRLGDLMERAQEKLQENDELNEEDYEDGAGDGDYDIHPVKRSGKRNSKEEL</sequence>
<dbReference type="PANTHER" id="PTHR12461">
    <property type="entry name" value="HYPOXIA-INDUCIBLE FACTOR 1 ALPHA INHIBITOR-RELATED"/>
    <property type="match status" value="1"/>
</dbReference>
<comment type="caution">
    <text evidence="4">The sequence shown here is derived from an EMBL/GenBank/DDBJ whole genome shotgun (WGS) entry which is preliminary data.</text>
</comment>
<evidence type="ECO:0000313" key="4">
    <source>
        <dbReference type="EMBL" id="PFX34644.1"/>
    </source>
</evidence>
<dbReference type="PROSITE" id="PS51184">
    <property type="entry name" value="JMJC"/>
    <property type="match status" value="1"/>
</dbReference>
<protein>
    <submittedName>
        <fullName evidence="4">JmjC domain-containing protein 7</fullName>
    </submittedName>
</protein>
<keyword evidence="5" id="KW-1185">Reference proteome</keyword>
<feature type="chain" id="PRO_5012292870" evidence="2">
    <location>
        <begin position="25"/>
        <end position="455"/>
    </location>
</feature>
<reference evidence="5" key="1">
    <citation type="journal article" date="2017" name="bioRxiv">
        <title>Comparative analysis of the genomes of Stylophora pistillata and Acropora digitifera provides evidence for extensive differences between species of corals.</title>
        <authorList>
            <person name="Voolstra C.R."/>
            <person name="Li Y."/>
            <person name="Liew Y.J."/>
            <person name="Baumgarten S."/>
            <person name="Zoccola D."/>
            <person name="Flot J.-F."/>
            <person name="Tambutte S."/>
            <person name="Allemand D."/>
            <person name="Aranda M."/>
        </authorList>
    </citation>
    <scope>NUCLEOTIDE SEQUENCE [LARGE SCALE GENOMIC DNA]</scope>
</reference>
<dbReference type="STRING" id="50429.A0A2B4SVE5"/>
<feature type="signal peptide" evidence="2">
    <location>
        <begin position="1"/>
        <end position="24"/>
    </location>
</feature>
<dbReference type="OrthoDB" id="415358at2759"/>
<dbReference type="FunFam" id="2.60.120.650:FF:000025">
    <property type="entry name" value="Lysine-specific demethylase 8"/>
    <property type="match status" value="1"/>
</dbReference>
<dbReference type="PANTHER" id="PTHR12461:SF18">
    <property type="entry name" value="JMJC DOMAIN-CONTAINING PROTEIN"/>
    <property type="match status" value="1"/>
</dbReference>
<dbReference type="EMBL" id="LSMT01000003">
    <property type="protein sequence ID" value="PFX34644.1"/>
    <property type="molecule type" value="Genomic_DNA"/>
</dbReference>
<feature type="region of interest" description="Disordered" evidence="1">
    <location>
        <begin position="416"/>
        <end position="455"/>
    </location>
</feature>
<dbReference type="AlphaFoldDB" id="A0A2B4SVE5"/>
<evidence type="ECO:0000256" key="1">
    <source>
        <dbReference type="SAM" id="MobiDB-lite"/>
    </source>
</evidence>
<dbReference type="PROSITE" id="PS51257">
    <property type="entry name" value="PROKAR_LIPOPROTEIN"/>
    <property type="match status" value="1"/>
</dbReference>
<proteinExistence type="predicted"/>
<dbReference type="InterPro" id="IPR041667">
    <property type="entry name" value="Cupin_8"/>
</dbReference>
<evidence type="ECO:0000256" key="2">
    <source>
        <dbReference type="SAM" id="SignalP"/>
    </source>
</evidence>
<dbReference type="Proteomes" id="UP000225706">
    <property type="component" value="Unassembled WGS sequence"/>
</dbReference>
<dbReference type="SUPFAM" id="SSF51197">
    <property type="entry name" value="Clavaminate synthase-like"/>
    <property type="match status" value="1"/>
</dbReference>
<gene>
    <name evidence="4" type="primary">Jmjd7</name>
    <name evidence="4" type="ORF">AWC38_SpisGene451</name>
</gene>
<feature type="domain" description="JmjC" evidence="3">
    <location>
        <begin position="144"/>
        <end position="299"/>
    </location>
</feature>
<keyword evidence="2" id="KW-0732">Signal</keyword>
<dbReference type="Pfam" id="PF13621">
    <property type="entry name" value="Cupin_8"/>
    <property type="match status" value="1"/>
</dbReference>
<dbReference type="Gene3D" id="2.60.120.650">
    <property type="entry name" value="Cupin"/>
    <property type="match status" value="1"/>
</dbReference>
<dbReference type="InterPro" id="IPR003347">
    <property type="entry name" value="JmjC_dom"/>
</dbReference>
<feature type="compositionally biased region" description="Acidic residues" evidence="1">
    <location>
        <begin position="421"/>
        <end position="437"/>
    </location>
</feature>
<accession>A0A2B4SVE5</accession>
<organism evidence="4 5">
    <name type="scientific">Stylophora pistillata</name>
    <name type="common">Smooth cauliflower coral</name>
    <dbReference type="NCBI Taxonomy" id="50429"/>
    <lineage>
        <taxon>Eukaryota</taxon>
        <taxon>Metazoa</taxon>
        <taxon>Cnidaria</taxon>
        <taxon>Anthozoa</taxon>
        <taxon>Hexacorallia</taxon>
        <taxon>Scleractinia</taxon>
        <taxon>Astrocoeniina</taxon>
        <taxon>Pocilloporidae</taxon>
        <taxon>Stylophora</taxon>
    </lineage>
</organism>
<evidence type="ECO:0000259" key="3">
    <source>
        <dbReference type="PROSITE" id="PS51184"/>
    </source>
</evidence>